<evidence type="ECO:0000313" key="4">
    <source>
        <dbReference type="Proteomes" id="UP000824190"/>
    </source>
</evidence>
<dbReference type="InterPro" id="IPR005149">
    <property type="entry name" value="Tscrpt_reg_PadR_N"/>
</dbReference>
<dbReference type="EMBL" id="DXGC01000021">
    <property type="protein sequence ID" value="HIW90503.1"/>
    <property type="molecule type" value="Genomic_DNA"/>
</dbReference>
<organism evidence="3 4">
    <name type="scientific">Candidatus Corynebacterium avicola</name>
    <dbReference type="NCBI Taxonomy" id="2838527"/>
    <lineage>
        <taxon>Bacteria</taxon>
        <taxon>Bacillati</taxon>
        <taxon>Actinomycetota</taxon>
        <taxon>Actinomycetes</taxon>
        <taxon>Mycobacteriales</taxon>
        <taxon>Corynebacteriaceae</taxon>
        <taxon>Corynebacterium</taxon>
    </lineage>
</organism>
<name>A0A9D1RNV6_9CORY</name>
<dbReference type="InterPro" id="IPR036390">
    <property type="entry name" value="WH_DNA-bd_sf"/>
</dbReference>
<dbReference type="PANTHER" id="PTHR43252">
    <property type="entry name" value="TRANSCRIPTIONAL REGULATOR YQJI"/>
    <property type="match status" value="1"/>
</dbReference>
<dbReference type="Gene3D" id="1.10.10.10">
    <property type="entry name" value="Winged helix-like DNA-binding domain superfamily/Winged helix DNA-binding domain"/>
    <property type="match status" value="1"/>
</dbReference>
<dbReference type="InterPro" id="IPR036388">
    <property type="entry name" value="WH-like_DNA-bd_sf"/>
</dbReference>
<gene>
    <name evidence="3" type="ORF">H9870_02415</name>
</gene>
<dbReference type="PANTHER" id="PTHR43252:SF2">
    <property type="entry name" value="TRANSCRIPTION REGULATOR, PADR-LIKE FAMILY"/>
    <property type="match status" value="1"/>
</dbReference>
<evidence type="ECO:0000313" key="3">
    <source>
        <dbReference type="EMBL" id="HIW90503.1"/>
    </source>
</evidence>
<sequence length="243" mass="26058">MTSARTPHNSRHDFPREIPSIRDVVGAFRDSVPFDAPFGGRFGDPFGGRRFAGRAPERSIRSTIVSLLAEQALHGHQVISTISERSEGEWEPAAAEVYPTLQLLVDEGLATVEEQDGRRLYLLTEAGREEAESLSTAADDKDADAEDADDAADGDAPWSRLSSFSKLPGFSNVADFAGAHGELPKAGAKLGQAVQQVGLTGTEEQRARVAALLDQTRRNIYGILAEEPAAEDAPENTTATDDA</sequence>
<protein>
    <submittedName>
        <fullName evidence="3">PadR family transcriptional regulator</fullName>
    </submittedName>
</protein>
<feature type="compositionally biased region" description="Acidic residues" evidence="1">
    <location>
        <begin position="141"/>
        <end position="153"/>
    </location>
</feature>
<dbReference type="Proteomes" id="UP000824190">
    <property type="component" value="Unassembled WGS sequence"/>
</dbReference>
<dbReference type="Pfam" id="PF03551">
    <property type="entry name" value="PadR"/>
    <property type="match status" value="1"/>
</dbReference>
<dbReference type="AlphaFoldDB" id="A0A9D1RNV6"/>
<comment type="caution">
    <text evidence="3">The sequence shown here is derived from an EMBL/GenBank/DDBJ whole genome shotgun (WGS) entry which is preliminary data.</text>
</comment>
<dbReference type="SUPFAM" id="SSF46785">
    <property type="entry name" value="Winged helix' DNA-binding domain"/>
    <property type="match status" value="1"/>
</dbReference>
<evidence type="ECO:0000259" key="2">
    <source>
        <dbReference type="Pfam" id="PF03551"/>
    </source>
</evidence>
<evidence type="ECO:0000256" key="1">
    <source>
        <dbReference type="SAM" id="MobiDB-lite"/>
    </source>
</evidence>
<feature type="domain" description="Transcription regulator PadR N-terminal" evidence="2">
    <location>
        <begin position="64"/>
        <end position="132"/>
    </location>
</feature>
<proteinExistence type="predicted"/>
<accession>A0A9D1RNV6</accession>
<reference evidence="3" key="1">
    <citation type="journal article" date="2021" name="PeerJ">
        <title>Extensive microbial diversity within the chicken gut microbiome revealed by metagenomics and culture.</title>
        <authorList>
            <person name="Gilroy R."/>
            <person name="Ravi A."/>
            <person name="Getino M."/>
            <person name="Pursley I."/>
            <person name="Horton D.L."/>
            <person name="Alikhan N.F."/>
            <person name="Baker D."/>
            <person name="Gharbi K."/>
            <person name="Hall N."/>
            <person name="Watson M."/>
            <person name="Adriaenssens E.M."/>
            <person name="Foster-Nyarko E."/>
            <person name="Jarju S."/>
            <person name="Secka A."/>
            <person name="Antonio M."/>
            <person name="Oren A."/>
            <person name="Chaudhuri R.R."/>
            <person name="La Ragione R."/>
            <person name="Hildebrand F."/>
            <person name="Pallen M.J."/>
        </authorList>
    </citation>
    <scope>NUCLEOTIDE SEQUENCE</scope>
    <source>
        <strain evidence="3">CHK32-1732</strain>
    </source>
</reference>
<reference evidence="3" key="2">
    <citation type="submission" date="2021-04" db="EMBL/GenBank/DDBJ databases">
        <authorList>
            <person name="Gilroy R."/>
        </authorList>
    </citation>
    <scope>NUCLEOTIDE SEQUENCE</scope>
    <source>
        <strain evidence="3">CHK32-1732</strain>
    </source>
</reference>
<feature type="region of interest" description="Disordered" evidence="1">
    <location>
        <begin position="131"/>
        <end position="157"/>
    </location>
</feature>